<keyword evidence="6" id="KW-0436">Ligase</keyword>
<comment type="caution">
    <text evidence="6">The sequence shown here is derived from an EMBL/GenBank/DDBJ whole genome shotgun (WGS) entry which is preliminary data.</text>
</comment>
<evidence type="ECO:0000256" key="2">
    <source>
        <dbReference type="ARBA" id="ARBA00022741"/>
    </source>
</evidence>
<evidence type="ECO:0000313" key="6">
    <source>
        <dbReference type="EMBL" id="PKD31321.1"/>
    </source>
</evidence>
<dbReference type="NCBIfam" id="TIGR02727">
    <property type="entry name" value="MTHFS_bact"/>
    <property type="match status" value="1"/>
</dbReference>
<dbReference type="InterPro" id="IPR024185">
    <property type="entry name" value="FTHF_cligase-like_sf"/>
</dbReference>
<dbReference type="InterPro" id="IPR037171">
    <property type="entry name" value="NagB/RpiA_transferase-like"/>
</dbReference>
<feature type="binding site" evidence="4">
    <location>
        <begin position="140"/>
        <end position="148"/>
    </location>
    <ligand>
        <name>ATP</name>
        <dbReference type="ChEBI" id="CHEBI:30616"/>
    </ligand>
</feature>
<dbReference type="GO" id="GO:0030272">
    <property type="term" value="F:5-formyltetrahydrofolate cyclo-ligase activity"/>
    <property type="evidence" value="ECO:0007669"/>
    <property type="project" value="UniProtKB-EC"/>
</dbReference>
<gene>
    <name evidence="6" type="ORF">RBATCC27255_00842</name>
</gene>
<keyword evidence="2 4" id="KW-0547">Nucleotide-binding</keyword>
<keyword evidence="5" id="KW-0460">Magnesium</keyword>
<dbReference type="PANTHER" id="PTHR23407:SF1">
    <property type="entry name" value="5-FORMYLTETRAHYDROFOLATE CYCLO-LIGASE"/>
    <property type="match status" value="1"/>
</dbReference>
<evidence type="ECO:0000256" key="1">
    <source>
        <dbReference type="ARBA" id="ARBA00010638"/>
    </source>
</evidence>
<dbReference type="SUPFAM" id="SSF100950">
    <property type="entry name" value="NagB/RpiA/CoA transferase-like"/>
    <property type="match status" value="1"/>
</dbReference>
<comment type="similarity">
    <text evidence="1 5">Belongs to the 5-formyltetrahydrofolate cyclo-ligase family.</text>
</comment>
<comment type="catalytic activity">
    <reaction evidence="5">
        <text>(6S)-5-formyl-5,6,7,8-tetrahydrofolate + ATP = (6R)-5,10-methenyltetrahydrofolate + ADP + phosphate</text>
        <dbReference type="Rhea" id="RHEA:10488"/>
        <dbReference type="ChEBI" id="CHEBI:30616"/>
        <dbReference type="ChEBI" id="CHEBI:43474"/>
        <dbReference type="ChEBI" id="CHEBI:57455"/>
        <dbReference type="ChEBI" id="CHEBI:57457"/>
        <dbReference type="ChEBI" id="CHEBI:456216"/>
        <dbReference type="EC" id="6.3.3.2"/>
    </reaction>
</comment>
<accession>A0A2N0UWG3</accession>
<feature type="binding site" evidence="4">
    <location>
        <begin position="10"/>
        <end position="14"/>
    </location>
    <ligand>
        <name>ATP</name>
        <dbReference type="ChEBI" id="CHEBI:30616"/>
    </ligand>
</feature>
<protein>
    <recommendedName>
        <fullName evidence="5">5-formyltetrahydrofolate cyclo-ligase</fullName>
        <ecNumber evidence="5">6.3.3.2</ecNumber>
    </recommendedName>
</protein>
<evidence type="ECO:0000313" key="7">
    <source>
        <dbReference type="Proteomes" id="UP000233425"/>
    </source>
</evidence>
<dbReference type="InterPro" id="IPR002698">
    <property type="entry name" value="FTHF_cligase"/>
</dbReference>
<dbReference type="Proteomes" id="UP000233425">
    <property type="component" value="Unassembled WGS sequence"/>
</dbReference>
<keyword evidence="5" id="KW-0479">Metal-binding</keyword>
<keyword evidence="3 4" id="KW-0067">ATP-binding</keyword>
<feature type="binding site" evidence="4">
    <location>
        <position position="56"/>
    </location>
    <ligand>
        <name>substrate</name>
    </ligand>
</feature>
<dbReference type="PIRSF" id="PIRSF006806">
    <property type="entry name" value="FTHF_cligase"/>
    <property type="match status" value="1"/>
</dbReference>
<dbReference type="AlphaFoldDB" id="A0A2N0UWG3"/>
<evidence type="ECO:0000256" key="3">
    <source>
        <dbReference type="ARBA" id="ARBA00022840"/>
    </source>
</evidence>
<dbReference type="EMBL" id="NNSR01000040">
    <property type="protein sequence ID" value="PKD31321.1"/>
    <property type="molecule type" value="Genomic_DNA"/>
</dbReference>
<dbReference type="GO" id="GO:0046872">
    <property type="term" value="F:metal ion binding"/>
    <property type="evidence" value="ECO:0007669"/>
    <property type="project" value="UniProtKB-KW"/>
</dbReference>
<dbReference type="GO" id="GO:0009396">
    <property type="term" value="P:folic acid-containing compound biosynthetic process"/>
    <property type="evidence" value="ECO:0007669"/>
    <property type="project" value="TreeGrafter"/>
</dbReference>
<dbReference type="PANTHER" id="PTHR23407">
    <property type="entry name" value="ATPASE INHIBITOR/5-FORMYLTETRAHYDROFOLATE CYCLO-LIGASE"/>
    <property type="match status" value="1"/>
</dbReference>
<comment type="cofactor">
    <cofactor evidence="5">
        <name>Mg(2+)</name>
        <dbReference type="ChEBI" id="CHEBI:18420"/>
    </cofactor>
</comment>
<reference evidence="6" key="1">
    <citation type="journal article" date="2018" name="Environ. Microbiol.">
        <title>Sporulation capability and amylosome conservation among diverse human colonic and rumen isolates of the keystone starch-degrader Ruminococcus bromii.</title>
        <authorList>
            <person name="Mukhopadhya I."/>
            <person name="Morais S."/>
            <person name="Laverde-Gomez J."/>
            <person name="Sheridan P.O."/>
            <person name="Walker A.W."/>
            <person name="Kelly W."/>
            <person name="Klieve A.V."/>
            <person name="Ouwerkerk D."/>
            <person name="Duncan S.H."/>
            <person name="Louis P."/>
            <person name="Koropatkin N."/>
            <person name="Cockburn D."/>
            <person name="Kibler R."/>
            <person name="Cooper P.J."/>
            <person name="Sandoval C."/>
            <person name="Crost E."/>
            <person name="Juge N."/>
            <person name="Bayer E.A."/>
            <person name="Flint H.J."/>
        </authorList>
    </citation>
    <scope>NUCLEOTIDE SEQUENCE [LARGE SCALE GENOMIC DNA]</scope>
    <source>
        <strain evidence="6">ATCC 27255</strain>
    </source>
</reference>
<evidence type="ECO:0000256" key="5">
    <source>
        <dbReference type="RuleBase" id="RU361279"/>
    </source>
</evidence>
<dbReference type="Gene3D" id="3.40.50.10420">
    <property type="entry name" value="NagB/RpiA/CoA transferase-like"/>
    <property type="match status" value="1"/>
</dbReference>
<proteinExistence type="inferred from homology"/>
<keyword evidence="7" id="KW-1185">Reference proteome</keyword>
<dbReference type="GO" id="GO:0035999">
    <property type="term" value="P:tetrahydrofolate interconversion"/>
    <property type="evidence" value="ECO:0007669"/>
    <property type="project" value="TreeGrafter"/>
</dbReference>
<sequence>MPVKNVRELKSQLRAKYKKIRKNCPPEKKQQLDLALQNAFLASEEYKSCDVLFAFVSSPIEVDTSLILETTLKDGKKLALPRCRNNFGEMDFYLVTSLSQLEKGAFSIMEPNPEVCEKYEDFSHGLCLVPGLCFDMQGFRLGFGKGYYDRFLQSFSGTSVGLCYSKCMEHTLPSGVFDRPVDAVITEKYTNRTNNEFVKE</sequence>
<name>A0A2N0UWG3_9FIRM</name>
<evidence type="ECO:0000256" key="4">
    <source>
        <dbReference type="PIRSR" id="PIRSR006806-1"/>
    </source>
</evidence>
<feature type="binding site" evidence="4">
    <location>
        <position position="61"/>
    </location>
    <ligand>
        <name>substrate</name>
    </ligand>
</feature>
<dbReference type="EC" id="6.3.3.2" evidence="5"/>
<dbReference type="Pfam" id="PF01812">
    <property type="entry name" value="5-FTHF_cyc-lig"/>
    <property type="match status" value="1"/>
</dbReference>
<organism evidence="6 7">
    <name type="scientific">Ruminococcus bromii</name>
    <dbReference type="NCBI Taxonomy" id="40518"/>
    <lineage>
        <taxon>Bacteria</taxon>
        <taxon>Bacillati</taxon>
        <taxon>Bacillota</taxon>
        <taxon>Clostridia</taxon>
        <taxon>Eubacteriales</taxon>
        <taxon>Oscillospiraceae</taxon>
        <taxon>Ruminococcus</taxon>
    </lineage>
</organism>
<dbReference type="GO" id="GO:0005524">
    <property type="term" value="F:ATP binding"/>
    <property type="evidence" value="ECO:0007669"/>
    <property type="project" value="UniProtKB-KW"/>
</dbReference>
<dbReference type="RefSeq" id="WP_101028899.1">
    <property type="nucleotide sequence ID" value="NZ_CABMMZ010000040.1"/>
</dbReference>